<evidence type="ECO:0000313" key="2">
    <source>
        <dbReference type="Proteomes" id="UP001321498"/>
    </source>
</evidence>
<evidence type="ECO:0000313" key="1">
    <source>
        <dbReference type="EMBL" id="BDZ45473.1"/>
    </source>
</evidence>
<name>A0ABM8GB84_9MICO</name>
<sequence>MSPSTISRMANDLKPDVEAFAAMTSWLRMPAENFYTASSSELVDEQPDLVAQLVPLLRARKDLTSKDIAYLEEVIAAAARRFQAGSDARRED</sequence>
<accession>A0ABM8GB84</accession>
<reference evidence="2" key="1">
    <citation type="journal article" date="2019" name="Int. J. Syst. Evol. Microbiol.">
        <title>The Global Catalogue of Microorganisms (GCM) 10K type strain sequencing project: providing services to taxonomists for standard genome sequencing and annotation.</title>
        <authorList>
            <consortium name="The Broad Institute Genomics Platform"/>
            <consortium name="The Broad Institute Genome Sequencing Center for Infectious Disease"/>
            <person name="Wu L."/>
            <person name="Ma J."/>
        </authorList>
    </citation>
    <scope>NUCLEOTIDE SEQUENCE [LARGE SCALE GENOMIC DNA]</scope>
    <source>
        <strain evidence="2">NBRC 108725</strain>
    </source>
</reference>
<dbReference type="Proteomes" id="UP001321498">
    <property type="component" value="Chromosome"/>
</dbReference>
<gene>
    <name evidence="1" type="ORF">GCM10025866_13820</name>
</gene>
<organism evidence="1 2">
    <name type="scientific">Naasia aerilata</name>
    <dbReference type="NCBI Taxonomy" id="1162966"/>
    <lineage>
        <taxon>Bacteria</taxon>
        <taxon>Bacillati</taxon>
        <taxon>Actinomycetota</taxon>
        <taxon>Actinomycetes</taxon>
        <taxon>Micrococcales</taxon>
        <taxon>Microbacteriaceae</taxon>
        <taxon>Naasia</taxon>
    </lineage>
</organism>
<keyword evidence="2" id="KW-1185">Reference proteome</keyword>
<proteinExistence type="predicted"/>
<evidence type="ECO:0008006" key="3">
    <source>
        <dbReference type="Google" id="ProtNLM"/>
    </source>
</evidence>
<dbReference type="EMBL" id="AP027731">
    <property type="protein sequence ID" value="BDZ45473.1"/>
    <property type="molecule type" value="Genomic_DNA"/>
</dbReference>
<protein>
    <recommendedName>
        <fullName evidence="3">XRE family transcriptional regulator</fullName>
    </recommendedName>
</protein>